<feature type="transmembrane region" description="Helical" evidence="12">
    <location>
        <begin position="236"/>
        <end position="254"/>
    </location>
</feature>
<dbReference type="PANTHER" id="PTHR11048">
    <property type="entry name" value="PRENYLTRANSFERASES"/>
    <property type="match status" value="1"/>
</dbReference>
<comment type="subcellular location">
    <subcellularLocation>
        <location evidence="2">Membrane</location>
        <topology evidence="2">Multi-pass membrane protein</topology>
    </subcellularLocation>
</comment>
<dbReference type="GO" id="GO:0006744">
    <property type="term" value="P:ubiquinone biosynthetic process"/>
    <property type="evidence" value="ECO:0007669"/>
    <property type="project" value="UniProtKB-KW"/>
</dbReference>
<dbReference type="InterPro" id="IPR044878">
    <property type="entry name" value="UbiA_sf"/>
</dbReference>
<dbReference type="GO" id="GO:0008412">
    <property type="term" value="F:4-hydroxybenzoate polyprenyltransferase activity"/>
    <property type="evidence" value="ECO:0007669"/>
    <property type="project" value="UniProtKB-EC"/>
</dbReference>
<keyword evidence="6" id="KW-0808">Transferase</keyword>
<dbReference type="FunFam" id="1.20.120.1780:FF:000001">
    <property type="entry name" value="4-hydroxybenzoate octaprenyltransferase"/>
    <property type="match status" value="1"/>
</dbReference>
<comment type="similarity">
    <text evidence="3">Belongs to the UbiA prenyltransferase family.</text>
</comment>
<feature type="transmembrane region" description="Helical" evidence="12">
    <location>
        <begin position="165"/>
        <end position="185"/>
    </location>
</feature>
<reference evidence="13" key="1">
    <citation type="submission" date="2024-05" db="EMBL/GenBank/DDBJ databases">
        <title>Planctomycetes of the genus Singulisphaera possess chitinolytic capabilities.</title>
        <authorList>
            <person name="Ivanova A."/>
        </authorList>
    </citation>
    <scope>NUCLEOTIDE SEQUENCE</scope>
    <source>
        <strain evidence="13">Ch08T</strain>
    </source>
</reference>
<evidence type="ECO:0000313" key="13">
    <source>
        <dbReference type="EMBL" id="XBH03794.1"/>
    </source>
</evidence>
<gene>
    <name evidence="13" type="ORF">V5E97_36655</name>
</gene>
<evidence type="ECO:0000256" key="6">
    <source>
        <dbReference type="ARBA" id="ARBA00022679"/>
    </source>
</evidence>
<keyword evidence="9 12" id="KW-1133">Transmembrane helix</keyword>
<keyword evidence="10 12" id="KW-0472">Membrane</keyword>
<feature type="transmembrane region" description="Helical" evidence="12">
    <location>
        <begin position="266"/>
        <end position="285"/>
    </location>
</feature>
<dbReference type="PANTHER" id="PTHR11048:SF28">
    <property type="entry name" value="4-HYDROXYBENZOATE POLYPRENYLTRANSFERASE, MITOCHONDRIAL"/>
    <property type="match status" value="1"/>
</dbReference>
<dbReference type="AlphaFoldDB" id="A0AAU7CEV7"/>
<dbReference type="FunFam" id="1.10.357.140:FF:000008">
    <property type="entry name" value="4-hydroxybenzoate octaprenyltransferase"/>
    <property type="match status" value="1"/>
</dbReference>
<evidence type="ECO:0000256" key="12">
    <source>
        <dbReference type="SAM" id="Phobius"/>
    </source>
</evidence>
<proteinExistence type="inferred from homology"/>
<feature type="transmembrane region" description="Helical" evidence="12">
    <location>
        <begin position="115"/>
        <end position="133"/>
    </location>
</feature>
<evidence type="ECO:0000256" key="11">
    <source>
        <dbReference type="ARBA" id="ARBA00034524"/>
    </source>
</evidence>
<evidence type="ECO:0000256" key="10">
    <source>
        <dbReference type="ARBA" id="ARBA00023136"/>
    </source>
</evidence>
<dbReference type="CDD" id="cd13959">
    <property type="entry name" value="PT_UbiA_COQ2"/>
    <property type="match status" value="1"/>
</dbReference>
<sequence>MLGRLNDLLGMIKFSHTLFALPFALLGAVLAAHTPEGWQGRPRDWLGILLCMATARSAAMAFNRLADRRIDALNPRTASRHLPSGQLSVASVTLFTLACVVGFVASTCLFLPNPWPLRLSAPVLLWLLGYSYAKRFTSLAHVWLGVALMLAPIAAWIALRGDLAWPPILLGLAVLFWVSGFDIIYACQDADFDRNAGLHSIPARFGVRRALKMAAACHAVMIVVLIALGWAYPLGAVYFVGIGAVTLLLAYEHAIVRPDDLTRVNVAFFQVNIAISMGLLAFSVIDLLI</sequence>
<dbReference type="GO" id="GO:0005886">
    <property type="term" value="C:plasma membrane"/>
    <property type="evidence" value="ECO:0007669"/>
    <property type="project" value="TreeGrafter"/>
</dbReference>
<evidence type="ECO:0000256" key="3">
    <source>
        <dbReference type="ARBA" id="ARBA00005985"/>
    </source>
</evidence>
<evidence type="ECO:0000256" key="2">
    <source>
        <dbReference type="ARBA" id="ARBA00004141"/>
    </source>
</evidence>
<dbReference type="EMBL" id="CP155447">
    <property type="protein sequence ID" value="XBH03794.1"/>
    <property type="molecule type" value="Genomic_DNA"/>
</dbReference>
<dbReference type="EC" id="2.5.1.39" evidence="11"/>
<comment type="cofactor">
    <cofactor evidence="1">
        <name>Mg(2+)</name>
        <dbReference type="ChEBI" id="CHEBI:18420"/>
    </cofactor>
</comment>
<feature type="transmembrane region" description="Helical" evidence="12">
    <location>
        <begin position="87"/>
        <end position="109"/>
    </location>
</feature>
<dbReference type="InterPro" id="IPR006371">
    <property type="entry name" value="Polyprenyltransferase_UbiA-li"/>
</dbReference>
<dbReference type="InterPro" id="IPR000537">
    <property type="entry name" value="UbiA_prenyltransferase"/>
</dbReference>
<dbReference type="Gene3D" id="1.10.357.140">
    <property type="entry name" value="UbiA prenyltransferase"/>
    <property type="match status" value="1"/>
</dbReference>
<accession>A0AAU7CEV7</accession>
<dbReference type="NCBIfam" id="TIGR01475">
    <property type="entry name" value="ubiA_other"/>
    <property type="match status" value="1"/>
</dbReference>
<evidence type="ECO:0000256" key="1">
    <source>
        <dbReference type="ARBA" id="ARBA00001946"/>
    </source>
</evidence>
<dbReference type="Pfam" id="PF01040">
    <property type="entry name" value="UbiA"/>
    <property type="match status" value="1"/>
</dbReference>
<keyword evidence="4" id="KW-1003">Cell membrane</keyword>
<evidence type="ECO:0000256" key="8">
    <source>
        <dbReference type="ARBA" id="ARBA00022692"/>
    </source>
</evidence>
<feature type="transmembrane region" description="Helical" evidence="12">
    <location>
        <begin position="140"/>
        <end position="159"/>
    </location>
</feature>
<organism evidence="13">
    <name type="scientific">Singulisphaera sp. Ch08</name>
    <dbReference type="NCBI Taxonomy" id="3120278"/>
    <lineage>
        <taxon>Bacteria</taxon>
        <taxon>Pseudomonadati</taxon>
        <taxon>Planctomycetota</taxon>
        <taxon>Planctomycetia</taxon>
        <taxon>Isosphaerales</taxon>
        <taxon>Isosphaeraceae</taxon>
        <taxon>Singulisphaera</taxon>
    </lineage>
</organism>
<feature type="transmembrane region" description="Helical" evidence="12">
    <location>
        <begin position="47"/>
        <end position="66"/>
    </location>
</feature>
<keyword evidence="8 12" id="KW-0812">Transmembrane</keyword>
<keyword evidence="7" id="KW-0831">Ubiquinone biosynthesis</keyword>
<dbReference type="Gene3D" id="1.20.120.1780">
    <property type="entry name" value="UbiA prenyltransferase"/>
    <property type="match status" value="1"/>
</dbReference>
<keyword evidence="5" id="KW-0997">Cell inner membrane</keyword>
<name>A0AAU7CEV7_9BACT</name>
<evidence type="ECO:0000256" key="4">
    <source>
        <dbReference type="ARBA" id="ARBA00022475"/>
    </source>
</evidence>
<protein>
    <recommendedName>
        <fullName evidence="11">4-hydroxybenzoate polyprenyltransferase</fullName>
        <ecNumber evidence="11">2.5.1.39</ecNumber>
    </recommendedName>
</protein>
<dbReference type="InterPro" id="IPR039653">
    <property type="entry name" value="Prenyltransferase"/>
</dbReference>
<evidence type="ECO:0000256" key="9">
    <source>
        <dbReference type="ARBA" id="ARBA00022989"/>
    </source>
</evidence>
<dbReference type="RefSeq" id="WP_406696532.1">
    <property type="nucleotide sequence ID" value="NZ_CP155447.1"/>
</dbReference>
<evidence type="ECO:0000256" key="5">
    <source>
        <dbReference type="ARBA" id="ARBA00022519"/>
    </source>
</evidence>
<evidence type="ECO:0000256" key="7">
    <source>
        <dbReference type="ARBA" id="ARBA00022688"/>
    </source>
</evidence>